<evidence type="ECO:0000313" key="5">
    <source>
        <dbReference type="Proteomes" id="UP000183053"/>
    </source>
</evidence>
<feature type="DNA-binding region" description="H-T-H motif" evidence="2">
    <location>
        <begin position="35"/>
        <end position="54"/>
    </location>
</feature>
<dbReference type="PROSITE" id="PS50977">
    <property type="entry name" value="HTH_TETR_2"/>
    <property type="match status" value="1"/>
</dbReference>
<reference evidence="5" key="1">
    <citation type="submission" date="2016-10" db="EMBL/GenBank/DDBJ databases">
        <authorList>
            <person name="Varghese N."/>
            <person name="Submissions S."/>
        </authorList>
    </citation>
    <scope>NUCLEOTIDE SEQUENCE [LARGE SCALE GENOMIC DNA]</scope>
    <source>
        <strain evidence="5">DSM 44142</strain>
    </source>
</reference>
<dbReference type="GO" id="GO:0003677">
    <property type="term" value="F:DNA binding"/>
    <property type="evidence" value="ECO:0007669"/>
    <property type="project" value="UniProtKB-UniRule"/>
</dbReference>
<feature type="domain" description="HTH tetR-type" evidence="3">
    <location>
        <begin position="13"/>
        <end position="72"/>
    </location>
</feature>
<gene>
    <name evidence="4" type="ORF">SAMN04489765_4640</name>
</gene>
<dbReference type="EMBL" id="FNLF01000002">
    <property type="protein sequence ID" value="SDR29440.1"/>
    <property type="molecule type" value="Genomic_DNA"/>
</dbReference>
<evidence type="ECO:0000313" key="4">
    <source>
        <dbReference type="EMBL" id="SDR29440.1"/>
    </source>
</evidence>
<name>A0A1H1HVK0_9ACTN</name>
<accession>A0A1H1HVK0</accession>
<sequence length="197" mass="21207">MSEAPPRRRRNPEQTRAALVTSALALVTAGSGDPTAKEVAAHAGTSERSVYVHFPVLDDLRTAVAERQAELVRALVTAIDPTGPLADRIDEAVAQSMAIYRLQRNVRPAGLISALRVPAIDASMAGTESLIRANWARTFEPELARSDDPGLLDAVDTALAWSTIFHLIERRRLTEAACNRTQARMLDALFGTGAATP</sequence>
<dbReference type="InterPro" id="IPR001647">
    <property type="entry name" value="HTH_TetR"/>
</dbReference>
<proteinExistence type="predicted"/>
<protein>
    <submittedName>
        <fullName evidence="4">DNA-binding transcriptional regulator, AcrR family</fullName>
    </submittedName>
</protein>
<evidence type="ECO:0000256" key="1">
    <source>
        <dbReference type="ARBA" id="ARBA00023125"/>
    </source>
</evidence>
<organism evidence="4 5">
    <name type="scientific">Tsukamurella pulmonis</name>
    <dbReference type="NCBI Taxonomy" id="47312"/>
    <lineage>
        <taxon>Bacteria</taxon>
        <taxon>Bacillati</taxon>
        <taxon>Actinomycetota</taxon>
        <taxon>Actinomycetes</taxon>
        <taxon>Mycobacteriales</taxon>
        <taxon>Tsukamurellaceae</taxon>
        <taxon>Tsukamurella</taxon>
    </lineage>
</organism>
<keyword evidence="5" id="KW-1185">Reference proteome</keyword>
<dbReference type="SUPFAM" id="SSF46689">
    <property type="entry name" value="Homeodomain-like"/>
    <property type="match status" value="1"/>
</dbReference>
<evidence type="ECO:0000256" key="2">
    <source>
        <dbReference type="PROSITE-ProRule" id="PRU00335"/>
    </source>
</evidence>
<dbReference type="Gene3D" id="1.10.357.10">
    <property type="entry name" value="Tetracycline Repressor, domain 2"/>
    <property type="match status" value="1"/>
</dbReference>
<dbReference type="AlphaFoldDB" id="A0A1H1HVK0"/>
<dbReference type="Proteomes" id="UP000183053">
    <property type="component" value="Unassembled WGS sequence"/>
</dbReference>
<evidence type="ECO:0000259" key="3">
    <source>
        <dbReference type="PROSITE" id="PS50977"/>
    </source>
</evidence>
<dbReference type="InterPro" id="IPR009057">
    <property type="entry name" value="Homeodomain-like_sf"/>
</dbReference>
<keyword evidence="1 2" id="KW-0238">DNA-binding</keyword>
<dbReference type="RefSeq" id="WP_176582427.1">
    <property type="nucleotide sequence ID" value="NZ_AP025457.1"/>
</dbReference>